<dbReference type="Pfam" id="PF07537">
    <property type="entry name" value="CamS"/>
    <property type="match status" value="1"/>
</dbReference>
<keyword evidence="1" id="KW-0732">Signal</keyword>
<accession>A0A2T3G3M9</accession>
<evidence type="ECO:0008006" key="4">
    <source>
        <dbReference type="Google" id="ProtNLM"/>
    </source>
</evidence>
<protein>
    <recommendedName>
        <fullName evidence="4">CamS family sex pheromone protein</fullName>
    </recommendedName>
</protein>
<dbReference type="InterPro" id="IPR011426">
    <property type="entry name" value="CamS"/>
</dbReference>
<keyword evidence="3" id="KW-1185">Reference proteome</keyword>
<dbReference type="Gene3D" id="3.10.570.10">
    <property type="entry name" value="sex pheromone staph- cam373 precursor domain"/>
    <property type="match status" value="1"/>
</dbReference>
<evidence type="ECO:0000313" key="2">
    <source>
        <dbReference type="EMBL" id="PST42146.1"/>
    </source>
</evidence>
<dbReference type="Proteomes" id="UP000241201">
    <property type="component" value="Unassembled WGS sequence"/>
</dbReference>
<feature type="chain" id="PRO_5039032517" description="CamS family sex pheromone protein" evidence="1">
    <location>
        <begin position="20"/>
        <end position="349"/>
    </location>
</feature>
<evidence type="ECO:0000313" key="3">
    <source>
        <dbReference type="Proteomes" id="UP000241201"/>
    </source>
</evidence>
<dbReference type="AlphaFoldDB" id="A0A2T3G3M9"/>
<evidence type="ECO:0000256" key="1">
    <source>
        <dbReference type="SAM" id="SignalP"/>
    </source>
</evidence>
<dbReference type="GeneID" id="77469663"/>
<dbReference type="EMBL" id="PYLP01000001">
    <property type="protein sequence ID" value="PST42146.1"/>
    <property type="molecule type" value="Genomic_DNA"/>
</dbReference>
<sequence>MKKLLIGILCLLLCTGCTSKSSKKETKSSQDISSTDSLDDSFYPIVNLGTNLIRETFYQDFSSSDDFQTIGRELQVLSTEYFSTSDYYMSEGLQLVKKDKDELLLRNKKHSLQPATGETVDGKEVSKMVENISEQDYYEKSGDKYTLKGMSIAIILDATGGTNDVLSDDSVNNYGKEVISKLYNYLQTKKSVKDIPTLIAVYRKNVKDENSYNGHYIYSSYCKNGKVGSIKLLDYNTYIFTSDEANKADESLYSQFSVFKNNVKNASTEAVGVVGYGKYKDGSIQTMKIQVKVSVKSYTELIYMVETVADEMDSHFSGVDTYAIINDQDGLKAVVIKNAGEDAQSTLLY</sequence>
<name>A0A2T3G3M9_9FIRM</name>
<organism evidence="2 3">
    <name type="scientific">Faecalibacillus faecis</name>
    <dbReference type="NCBI Taxonomy" id="1982628"/>
    <lineage>
        <taxon>Bacteria</taxon>
        <taxon>Bacillati</taxon>
        <taxon>Bacillota</taxon>
        <taxon>Erysipelotrichia</taxon>
        <taxon>Erysipelotrichales</taxon>
        <taxon>Coprobacillaceae</taxon>
        <taxon>Faecalibacillus</taxon>
    </lineage>
</organism>
<gene>
    <name evidence="2" type="ORF">C7U55_00900</name>
</gene>
<reference evidence="3" key="1">
    <citation type="submission" date="2018-03" db="EMBL/GenBank/DDBJ databases">
        <title>Lachnoclostridium SNUG30370 gen.nov., sp.nov., isolated from human faeces.</title>
        <authorList>
            <person name="Seo B."/>
            <person name="Jeon K."/>
            <person name="Ko G."/>
        </authorList>
    </citation>
    <scope>NUCLEOTIDE SEQUENCE [LARGE SCALE GENOMIC DNA]</scope>
    <source>
        <strain evidence="3">SNUG30370</strain>
    </source>
</reference>
<comment type="caution">
    <text evidence="2">The sequence shown here is derived from an EMBL/GenBank/DDBJ whole genome shotgun (WGS) entry which is preliminary data.</text>
</comment>
<proteinExistence type="predicted"/>
<dbReference type="RefSeq" id="WP_106986933.1">
    <property type="nucleotide sequence ID" value="NZ_PYLP01000001.1"/>
</dbReference>
<feature type="signal peptide" evidence="1">
    <location>
        <begin position="1"/>
        <end position="19"/>
    </location>
</feature>